<feature type="region of interest" description="Disordered" evidence="1">
    <location>
        <begin position="70"/>
        <end position="124"/>
    </location>
</feature>
<evidence type="ECO:0000313" key="3">
    <source>
        <dbReference type="Proteomes" id="UP000800094"/>
    </source>
</evidence>
<feature type="compositionally biased region" description="Polar residues" evidence="1">
    <location>
        <begin position="74"/>
        <end position="87"/>
    </location>
</feature>
<dbReference type="Proteomes" id="UP000800094">
    <property type="component" value="Unassembled WGS sequence"/>
</dbReference>
<dbReference type="RefSeq" id="XP_033677702.1">
    <property type="nucleotide sequence ID" value="XM_033819668.1"/>
</dbReference>
<evidence type="ECO:0000313" key="2">
    <source>
        <dbReference type="EMBL" id="KAF2242698.1"/>
    </source>
</evidence>
<dbReference type="AlphaFoldDB" id="A0A6A6HY34"/>
<sequence length="170" mass="19084">MCLCFVTDWCDKAMWCVYIWMVQCCSPGKEEALSPGVSAIFETDRSAVVACSRGRRESLNIERIPLHSEEQRFKASSTQTKSVSSQRHNTRDKNRGRTNQKRRREEENEHPTGRPLHISPRRGRARAGACKKGSFSLVVLLRFCGSSLSCGLRFGATAPVETSLYIKSIG</sequence>
<accession>A0A6A6HY34</accession>
<feature type="compositionally biased region" description="Basic and acidic residues" evidence="1">
    <location>
        <begin position="103"/>
        <end position="112"/>
    </location>
</feature>
<gene>
    <name evidence="2" type="ORF">BU26DRAFT_130932</name>
</gene>
<organism evidence="2 3">
    <name type="scientific">Trematosphaeria pertusa</name>
    <dbReference type="NCBI Taxonomy" id="390896"/>
    <lineage>
        <taxon>Eukaryota</taxon>
        <taxon>Fungi</taxon>
        <taxon>Dikarya</taxon>
        <taxon>Ascomycota</taxon>
        <taxon>Pezizomycotina</taxon>
        <taxon>Dothideomycetes</taxon>
        <taxon>Pleosporomycetidae</taxon>
        <taxon>Pleosporales</taxon>
        <taxon>Massarineae</taxon>
        <taxon>Trematosphaeriaceae</taxon>
        <taxon>Trematosphaeria</taxon>
    </lineage>
</organism>
<proteinExistence type="predicted"/>
<protein>
    <submittedName>
        <fullName evidence="2">Uncharacterized protein</fullName>
    </submittedName>
</protein>
<dbReference type="GeneID" id="54572998"/>
<keyword evidence="3" id="KW-1185">Reference proteome</keyword>
<evidence type="ECO:0000256" key="1">
    <source>
        <dbReference type="SAM" id="MobiDB-lite"/>
    </source>
</evidence>
<reference evidence="2" key="1">
    <citation type="journal article" date="2020" name="Stud. Mycol.">
        <title>101 Dothideomycetes genomes: a test case for predicting lifestyles and emergence of pathogens.</title>
        <authorList>
            <person name="Haridas S."/>
            <person name="Albert R."/>
            <person name="Binder M."/>
            <person name="Bloem J."/>
            <person name="Labutti K."/>
            <person name="Salamov A."/>
            <person name="Andreopoulos B."/>
            <person name="Baker S."/>
            <person name="Barry K."/>
            <person name="Bills G."/>
            <person name="Bluhm B."/>
            <person name="Cannon C."/>
            <person name="Castanera R."/>
            <person name="Culley D."/>
            <person name="Daum C."/>
            <person name="Ezra D."/>
            <person name="Gonzalez J."/>
            <person name="Henrissat B."/>
            <person name="Kuo A."/>
            <person name="Liang C."/>
            <person name="Lipzen A."/>
            <person name="Lutzoni F."/>
            <person name="Magnuson J."/>
            <person name="Mondo S."/>
            <person name="Nolan M."/>
            <person name="Ohm R."/>
            <person name="Pangilinan J."/>
            <person name="Park H.-J."/>
            <person name="Ramirez L."/>
            <person name="Alfaro M."/>
            <person name="Sun H."/>
            <person name="Tritt A."/>
            <person name="Yoshinaga Y."/>
            <person name="Zwiers L.-H."/>
            <person name="Turgeon B."/>
            <person name="Goodwin S."/>
            <person name="Spatafora J."/>
            <person name="Crous P."/>
            <person name="Grigoriev I."/>
        </authorList>
    </citation>
    <scope>NUCLEOTIDE SEQUENCE</scope>
    <source>
        <strain evidence="2">CBS 122368</strain>
    </source>
</reference>
<dbReference type="EMBL" id="ML987207">
    <property type="protein sequence ID" value="KAF2242698.1"/>
    <property type="molecule type" value="Genomic_DNA"/>
</dbReference>
<name>A0A6A6HY34_9PLEO</name>